<dbReference type="SUPFAM" id="SSF52833">
    <property type="entry name" value="Thioredoxin-like"/>
    <property type="match status" value="1"/>
</dbReference>
<keyword evidence="2" id="KW-1185">Reference proteome</keyword>
<organism evidence="1 2">
    <name type="scientific">Polaribacter atrinae</name>
    <dbReference type="NCBI Taxonomy" id="1333662"/>
    <lineage>
        <taxon>Bacteria</taxon>
        <taxon>Pseudomonadati</taxon>
        <taxon>Bacteroidota</taxon>
        <taxon>Flavobacteriia</taxon>
        <taxon>Flavobacteriales</taxon>
        <taxon>Flavobacteriaceae</taxon>
    </lineage>
</organism>
<dbReference type="STRING" id="1333662.LPB303_15810"/>
<dbReference type="OrthoDB" id="677051at2"/>
<dbReference type="RefSeq" id="WP_068452985.1">
    <property type="nucleotide sequence ID" value="NZ_CP150660.1"/>
</dbReference>
<dbReference type="InterPro" id="IPR022551">
    <property type="entry name" value="BrxC"/>
</dbReference>
<proteinExistence type="predicted"/>
<dbReference type="EMBL" id="LVWE01000085">
    <property type="protein sequence ID" value="OAD40903.1"/>
    <property type="molecule type" value="Genomic_DNA"/>
</dbReference>
<evidence type="ECO:0000313" key="2">
    <source>
        <dbReference type="Proteomes" id="UP000076923"/>
    </source>
</evidence>
<name>A0A176T077_9FLAO</name>
<reference evidence="1 2" key="1">
    <citation type="submission" date="2016-02" db="EMBL/GenBank/DDBJ databases">
        <title>Draft genome sequence of Polaribacter atrinae KACC17473.</title>
        <authorList>
            <person name="Shin S.-K."/>
            <person name="Yi H."/>
        </authorList>
    </citation>
    <scope>NUCLEOTIDE SEQUENCE [LARGE SCALE GENOMIC DNA]</scope>
    <source>
        <strain evidence="1 2">KACC 17473</strain>
    </source>
</reference>
<dbReference type="InterPro" id="IPR036249">
    <property type="entry name" value="Thioredoxin-like_sf"/>
</dbReference>
<sequence length="133" mass="15471">MSIFNKIFGSKEDDTSKVQKVSYLKWIPLTSIDQLEEIKEISKTEAVLIFKHSTRCGISSMVIKQFEKLFTEEHQNLKVYYLDLLNYRDISDEVGYTFQVMHQSPQLIVVKNGISVENASHYEITNTNLSRFV</sequence>
<gene>
    <name evidence="1" type="ORF">LPB303_15810</name>
</gene>
<dbReference type="Gene3D" id="3.40.30.10">
    <property type="entry name" value="Glutaredoxin"/>
    <property type="match status" value="1"/>
</dbReference>
<protein>
    <submittedName>
        <fullName evidence="1">Cytosolic protein</fullName>
    </submittedName>
</protein>
<dbReference type="Proteomes" id="UP000076923">
    <property type="component" value="Unassembled WGS sequence"/>
</dbReference>
<dbReference type="AlphaFoldDB" id="A0A176T077"/>
<dbReference type="NCBIfam" id="TIGR04019">
    <property type="entry name" value="B_thiol_YtxJ"/>
    <property type="match status" value="1"/>
</dbReference>
<accession>A0A176T077</accession>
<evidence type="ECO:0000313" key="1">
    <source>
        <dbReference type="EMBL" id="OAD40903.1"/>
    </source>
</evidence>
<dbReference type="Pfam" id="PF11009">
    <property type="entry name" value="BrxC"/>
    <property type="match status" value="1"/>
</dbReference>
<comment type="caution">
    <text evidence="1">The sequence shown here is derived from an EMBL/GenBank/DDBJ whole genome shotgun (WGS) entry which is preliminary data.</text>
</comment>